<reference evidence="1 2" key="1">
    <citation type="submission" date="2019-08" db="EMBL/GenBank/DDBJ databases">
        <title>Genome of Phaeodactylibacter luteus.</title>
        <authorList>
            <person name="Bowman J.P."/>
        </authorList>
    </citation>
    <scope>NUCLEOTIDE SEQUENCE [LARGE SCALE GENOMIC DNA]</scope>
    <source>
        <strain evidence="1 2">KCTC 42180</strain>
    </source>
</reference>
<dbReference type="OrthoDB" id="5726170at2"/>
<dbReference type="InterPro" id="IPR026444">
    <property type="entry name" value="Secre_tail"/>
</dbReference>
<sequence length="1976" mass="207264">MLSTMNKILLRSILITLLGAPFAITAQPLCLDFEGFPEGPAFGPLLGQSPGDTLFDNQGLVAIARPFQYLNGQTGFLNASIEGPGLGWLDSRFLFMGNNALELRYPEAVQEVCFDFFDGGGEINLSVNGGEPLLLTSFSGIPEGAFPGVAVELTLQTGNSALPQGQLCLRGNITALLVGGQELGIDNVCASQEASQDSGCIGFNALASGAYGSSSGVQPGTTFYTEAGVPMLLLPFQSLFWATAYGDVIAGAATGSFTAAAGHAARFQEANLVLDLTGYPEPVVEVVADYYYEGGAVNFAANGAPFLIQGSLQAGFFALAPGATLEVVPDSPNAAQGTLRFSGGLQTLLMGGADGLWLDNICINPEPPACALSGLAVSFLPCEQNAGFFVEVDVSYENPVSDTLAISVGDFVFYQAYADLPATVGPIPAAPANLYEVFAFDEADPSCFVADTLAAAPCASCTMSGMTLAPAGLNEWGQQLATLDFDFTASASSPYFFSLYFDGELFGYFNNNELPLTFPVPCTSGPVPVLSVCRGSNSLCCTELPIIFAPSCEAACSLEWAGNGPVGLPECTPGAEGFYDVSLNFLGVESGDTLLAVSTLTGGAAVGVVDEGGATFTLPLIPGNTDEIYVMAFGSPGCFTQQIGFDIACELCEVSGFVMEPLPCSPGDTAFYANIDFEASGIHNDTFRFYVSNTYQTMVSQSDLPATVGPIPFSFTGINYATISDLNGGCGATVAFIPPDCEDGCPLGAPTAVGTGAGCNEDGTYNVPILVPGVLPGEPLAVASPATGFAQVVQYGAGGSAILQLNGWPAPEGGLDSLVICLDEQPGCCTAVEVEVDCEPNCSVDAVLDIVCGNQPGTFLVYVAEASPGPVFTLATSLGESSQFQAAQLPAFVGPFSYPGPNANISVEVSNGSCAPFVSEGHSLNCLEACGLGFTGLANEPECDDEGFYHATLQLTGVSPGDSILVIGQFSNYQALAEVGPNLGVEVNLPDPGTGFDAVTICNLELSDCCIEASFDIECPPPAECQFQFVEASPSVCENGQFWIELSVGVQEPGSLGYLAFVDGQVFGPFPYNGQAVNLGPFTAGGAAVYDILVLDFELPTCFGYTEIGPIDCETEPCAISGLTAVAGPCEQDGTYSLFVDFELASPGNEFVEYFINGAFAGFSPASEFPGAIEGLMPQGGGLFTFEICVNDQAECCASATFEAPDCDNTLCNISDLLVGFVECDEEGFYVEASFNSTGVEPGEEYQAVVNGVAYGVFTYGGAFPILGPFDPFTDQLYELTIADLGHPNCTASTEFVAFDCTGLGEEGCFMFEPYTGFATELAGAGVLGAMEGLQVGYEIAENAVQPIVSVREVGNIPGFLTGTGAALYFRNAQFTVELGSLPANTSARTLSMDYWLGAGTDSLWVTANDWSERIYVPFVSNTYTLENGIVLDFMVLASNYGRLSVTGPLEYFAVQAYPWQAMAIDHLCVGAFLEEDGCLTFEPFAGFQSPSSTGGDDWAVVGTASGVELAYLLGDFCNCALWVQPSAGVSYFDAAAGEMLGMEQALARFVFQQPAAQVSFDYSIQESDLSYLRIDEFIHVGLDTLGFNIPIALPDGNVLEKRWPADSPNGGNSAQVIITGALSEFYLDGSGFVDNLCWEPVEEEVWPGDANADNLAHHVDLLSIGLAYGAQGPERTALGNSWEPASSMNWGPSFADGTNFKHADCNGDGIIDEQDIAAIELNYGLSHGPQNNLPELPGTALDPPAYVDFPDNQPDGAIFQAPIIVGEAAQPVSNAYGIAFTVTFDPEVIDPSSIEIVYPVSWFGEPGINTVNIHKIYPEEGRIEMALSRIDHNNVSGHGQVAYIIGVIDDIAGIQESGIALEHILCLDKDEDLLPIQGLETHFTVVRDTGNEPPEGEGLFRVFPNPTTGRVAVVSPQGLPLTGLKLYSIQGRELSLPASTAPGVIDLGHLPAGVYLLGVSTGEATIYRRIIRQAP</sequence>
<protein>
    <submittedName>
        <fullName evidence="1">T9SS type A sorting domain-containing protein</fullName>
    </submittedName>
</protein>
<keyword evidence="2" id="KW-1185">Reference proteome</keyword>
<comment type="caution">
    <text evidence="1">The sequence shown here is derived from an EMBL/GenBank/DDBJ whole genome shotgun (WGS) entry which is preliminary data.</text>
</comment>
<evidence type="ECO:0000313" key="1">
    <source>
        <dbReference type="EMBL" id="TXB68942.1"/>
    </source>
</evidence>
<evidence type="ECO:0000313" key="2">
    <source>
        <dbReference type="Proteomes" id="UP000321580"/>
    </source>
</evidence>
<name>A0A5C6S3E6_9BACT</name>
<gene>
    <name evidence="1" type="ORF">FRY97_02415</name>
</gene>
<dbReference type="RefSeq" id="WP_147165829.1">
    <property type="nucleotide sequence ID" value="NZ_VOOR01000003.1"/>
</dbReference>
<accession>A0A5C6S3E6</accession>
<dbReference type="EMBL" id="VOOR01000003">
    <property type="protein sequence ID" value="TXB68942.1"/>
    <property type="molecule type" value="Genomic_DNA"/>
</dbReference>
<dbReference type="Gene3D" id="2.60.40.680">
    <property type="match status" value="1"/>
</dbReference>
<dbReference type="InterPro" id="IPR018247">
    <property type="entry name" value="EF_Hand_1_Ca_BS"/>
</dbReference>
<organism evidence="1 2">
    <name type="scientific">Phaeodactylibacter luteus</name>
    <dbReference type="NCBI Taxonomy" id="1564516"/>
    <lineage>
        <taxon>Bacteria</taxon>
        <taxon>Pseudomonadati</taxon>
        <taxon>Bacteroidota</taxon>
        <taxon>Saprospiria</taxon>
        <taxon>Saprospirales</taxon>
        <taxon>Haliscomenobacteraceae</taxon>
        <taxon>Phaeodactylibacter</taxon>
    </lineage>
</organism>
<dbReference type="NCBIfam" id="TIGR04183">
    <property type="entry name" value="Por_Secre_tail"/>
    <property type="match status" value="1"/>
</dbReference>
<dbReference type="Proteomes" id="UP000321580">
    <property type="component" value="Unassembled WGS sequence"/>
</dbReference>
<proteinExistence type="predicted"/>
<dbReference type="PROSITE" id="PS00018">
    <property type="entry name" value="EF_HAND_1"/>
    <property type="match status" value="1"/>
</dbReference>